<dbReference type="SUPFAM" id="SSF140453">
    <property type="entry name" value="EsxAB dimer-like"/>
    <property type="match status" value="1"/>
</dbReference>
<dbReference type="Proteomes" id="UP001519272">
    <property type="component" value="Unassembled WGS sequence"/>
</dbReference>
<dbReference type="InterPro" id="IPR010310">
    <property type="entry name" value="T7SS_ESAT-6-like"/>
</dbReference>
<evidence type="ECO:0000256" key="1">
    <source>
        <dbReference type="SAM" id="MobiDB-lite"/>
    </source>
</evidence>
<dbReference type="InterPro" id="IPR036689">
    <property type="entry name" value="ESAT-6-like_sf"/>
</dbReference>
<evidence type="ECO:0000313" key="2">
    <source>
        <dbReference type="EMBL" id="MBP1903417.1"/>
    </source>
</evidence>
<reference evidence="2 3" key="1">
    <citation type="submission" date="2021-03" db="EMBL/GenBank/DDBJ databases">
        <title>Genomic Encyclopedia of Type Strains, Phase IV (KMG-IV): sequencing the most valuable type-strain genomes for metagenomic binning, comparative biology and taxonomic classification.</title>
        <authorList>
            <person name="Goeker M."/>
        </authorList>
    </citation>
    <scope>NUCLEOTIDE SEQUENCE [LARGE SCALE GENOMIC DNA]</scope>
    <source>
        <strain evidence="2 3">DSM 14349</strain>
    </source>
</reference>
<sequence length="113" mass="13203">MPIQADVGQLERLARKVRNHSQTVARETRKINDSIAGIVWKGKAHDRFQTEFRPTQQKMTQAARDLDEFAARLERIAEAFRQADMAEDRRREAEARARREQERAAREASRSKK</sequence>
<organism evidence="2 3">
    <name type="scientific">Paenibacillus turicensis</name>
    <dbReference type="NCBI Taxonomy" id="160487"/>
    <lineage>
        <taxon>Bacteria</taxon>
        <taxon>Bacillati</taxon>
        <taxon>Bacillota</taxon>
        <taxon>Bacilli</taxon>
        <taxon>Bacillales</taxon>
        <taxon>Paenibacillaceae</taxon>
        <taxon>Paenibacillus</taxon>
    </lineage>
</organism>
<dbReference type="RefSeq" id="WP_210087133.1">
    <property type="nucleotide sequence ID" value="NZ_JAGGKG010000001.1"/>
</dbReference>
<comment type="caution">
    <text evidence="2">The sequence shown here is derived from an EMBL/GenBank/DDBJ whole genome shotgun (WGS) entry which is preliminary data.</text>
</comment>
<dbReference type="Pfam" id="PF06013">
    <property type="entry name" value="WXG100"/>
    <property type="match status" value="1"/>
</dbReference>
<name>A0ABS4FLF5_9BACL</name>
<feature type="compositionally biased region" description="Basic and acidic residues" evidence="1">
    <location>
        <begin position="84"/>
        <end position="113"/>
    </location>
</feature>
<feature type="region of interest" description="Disordered" evidence="1">
    <location>
        <begin position="82"/>
        <end position="113"/>
    </location>
</feature>
<dbReference type="NCBIfam" id="TIGR03930">
    <property type="entry name" value="WXG100_ESAT6"/>
    <property type="match status" value="1"/>
</dbReference>
<gene>
    <name evidence="2" type="ORF">J2Z32_000029</name>
</gene>
<dbReference type="Gene3D" id="1.10.287.1060">
    <property type="entry name" value="ESAT-6-like"/>
    <property type="match status" value="1"/>
</dbReference>
<protein>
    <submittedName>
        <fullName evidence="2">WXG100 family type VII secretion target</fullName>
    </submittedName>
</protein>
<proteinExistence type="predicted"/>
<accession>A0ABS4FLF5</accession>
<keyword evidence="3" id="KW-1185">Reference proteome</keyword>
<evidence type="ECO:0000313" key="3">
    <source>
        <dbReference type="Proteomes" id="UP001519272"/>
    </source>
</evidence>
<dbReference type="EMBL" id="JAGGKG010000001">
    <property type="protein sequence ID" value="MBP1903417.1"/>
    <property type="molecule type" value="Genomic_DNA"/>
</dbReference>